<organism evidence="1 2">
    <name type="scientific">Fraxinus pennsylvanica</name>
    <dbReference type="NCBI Taxonomy" id="56036"/>
    <lineage>
        <taxon>Eukaryota</taxon>
        <taxon>Viridiplantae</taxon>
        <taxon>Streptophyta</taxon>
        <taxon>Embryophyta</taxon>
        <taxon>Tracheophyta</taxon>
        <taxon>Spermatophyta</taxon>
        <taxon>Magnoliopsida</taxon>
        <taxon>eudicotyledons</taxon>
        <taxon>Gunneridae</taxon>
        <taxon>Pentapetalae</taxon>
        <taxon>asterids</taxon>
        <taxon>lamiids</taxon>
        <taxon>Lamiales</taxon>
        <taxon>Oleaceae</taxon>
        <taxon>Oleeae</taxon>
        <taxon>Fraxinus</taxon>
    </lineage>
</organism>
<protein>
    <submittedName>
        <fullName evidence="1">Uncharacterized protein</fullName>
    </submittedName>
</protein>
<evidence type="ECO:0000313" key="2">
    <source>
        <dbReference type="Proteomes" id="UP000834106"/>
    </source>
</evidence>
<gene>
    <name evidence="1" type="ORF">FPE_LOCUS30521</name>
</gene>
<proteinExistence type="predicted"/>
<keyword evidence="2" id="KW-1185">Reference proteome</keyword>
<sequence length="225" mass="24806">MATGAAGDGLFRGVFEGCISGGDTGIQRRPYHKNCGCQLHKLRQSCSHLSKHRAVAYRVRRSWSEGCLTLMASGLSSSPCSSPTKSTEEMTRTLTQLTLCKEDEEQEQETKSELISPRPSMYLLSRIQSDSRLLLIGRGTALSELISPRPSMYLLSRIQADTRLLGFPPGFDGTEEKSFKSVGLSSSCVFVSHSHPLAEMREGDSKAILVEQERFFVVLQLETAV</sequence>
<reference evidence="1" key="1">
    <citation type="submission" date="2023-05" db="EMBL/GenBank/DDBJ databases">
        <authorList>
            <person name="Huff M."/>
        </authorList>
    </citation>
    <scope>NUCLEOTIDE SEQUENCE</scope>
</reference>
<dbReference type="AlphaFoldDB" id="A0AAD2A7U7"/>
<dbReference type="PANTHER" id="PTHR35121">
    <property type="entry name" value="HOMEODOMAIN PROTEIN 8, PUTATIVE-RELATED"/>
    <property type="match status" value="1"/>
</dbReference>
<accession>A0AAD2A7U7</accession>
<evidence type="ECO:0000313" key="1">
    <source>
        <dbReference type="EMBL" id="CAI9783091.1"/>
    </source>
</evidence>
<dbReference type="Proteomes" id="UP000834106">
    <property type="component" value="Chromosome 19"/>
</dbReference>
<dbReference type="PANTHER" id="PTHR35121:SF2">
    <property type="entry name" value="SWIM-TYPE DOMAIN-CONTAINING PROTEIN"/>
    <property type="match status" value="1"/>
</dbReference>
<name>A0AAD2A7U7_9LAMI</name>
<dbReference type="EMBL" id="OU503054">
    <property type="protein sequence ID" value="CAI9783091.1"/>
    <property type="molecule type" value="Genomic_DNA"/>
</dbReference>